<evidence type="ECO:0000313" key="2">
    <source>
        <dbReference type="EnsemblProtists" id="Phyra72849"/>
    </source>
</evidence>
<feature type="region of interest" description="Disordered" evidence="1">
    <location>
        <begin position="1"/>
        <end position="30"/>
    </location>
</feature>
<keyword evidence="3" id="KW-1185">Reference proteome</keyword>
<dbReference type="EMBL" id="DS565998">
    <property type="status" value="NOT_ANNOTATED_CDS"/>
    <property type="molecule type" value="Genomic_DNA"/>
</dbReference>
<dbReference type="Proteomes" id="UP000005238">
    <property type="component" value="Unassembled WGS sequence"/>
</dbReference>
<sequence>MDGFVKDSTATSDVDADPRPGSKRKLARKSLTLREKSIAKSFCEQKVNDCKTRGELAPSQELLRREVATQFGWSVGRSTLSKIISMDWKLLRGGQEGGDAPRNPDMKRRRRPLFPAFEADLVKFITAHLGEDEGNGSSMEREEVLLNQVEVARDEC</sequence>
<dbReference type="VEuPathDB" id="FungiDB:KRP23_8566"/>
<evidence type="ECO:0000256" key="1">
    <source>
        <dbReference type="SAM" id="MobiDB-lite"/>
    </source>
</evidence>
<dbReference type="eggNOG" id="ENOG502R6EJ">
    <property type="taxonomic scope" value="Eukaryota"/>
</dbReference>
<accession>H3GBX4</accession>
<protein>
    <submittedName>
        <fullName evidence="2">Uncharacterized protein</fullName>
    </submittedName>
</protein>
<dbReference type="HOGENOM" id="CLU_142560_0_0_1"/>
<name>H3GBX4_PHYRM</name>
<proteinExistence type="predicted"/>
<evidence type="ECO:0000313" key="3">
    <source>
        <dbReference type="Proteomes" id="UP000005238"/>
    </source>
</evidence>
<dbReference type="AlphaFoldDB" id="H3GBX4"/>
<dbReference type="InParanoid" id="H3GBX4"/>
<reference evidence="2" key="2">
    <citation type="submission" date="2015-06" db="UniProtKB">
        <authorList>
            <consortium name="EnsemblProtists"/>
        </authorList>
    </citation>
    <scope>IDENTIFICATION</scope>
    <source>
        <strain evidence="2">Pr102</strain>
    </source>
</reference>
<reference evidence="3" key="1">
    <citation type="journal article" date="2006" name="Science">
        <title>Phytophthora genome sequences uncover evolutionary origins and mechanisms of pathogenesis.</title>
        <authorList>
            <person name="Tyler B.M."/>
            <person name="Tripathy S."/>
            <person name="Zhang X."/>
            <person name="Dehal P."/>
            <person name="Jiang R.H."/>
            <person name="Aerts A."/>
            <person name="Arredondo F.D."/>
            <person name="Baxter L."/>
            <person name="Bensasson D."/>
            <person name="Beynon J.L."/>
            <person name="Chapman J."/>
            <person name="Damasceno C.M."/>
            <person name="Dorrance A.E."/>
            <person name="Dou D."/>
            <person name="Dickerman A.W."/>
            <person name="Dubchak I.L."/>
            <person name="Garbelotto M."/>
            <person name="Gijzen M."/>
            <person name="Gordon S.G."/>
            <person name="Govers F."/>
            <person name="Grunwald N.J."/>
            <person name="Huang W."/>
            <person name="Ivors K.L."/>
            <person name="Jones R.W."/>
            <person name="Kamoun S."/>
            <person name="Krampis K."/>
            <person name="Lamour K.H."/>
            <person name="Lee M.K."/>
            <person name="McDonald W.H."/>
            <person name="Medina M."/>
            <person name="Meijer H.J."/>
            <person name="Nordberg E.K."/>
            <person name="Maclean D.J."/>
            <person name="Ospina-Giraldo M.D."/>
            <person name="Morris P.F."/>
            <person name="Phuntumart V."/>
            <person name="Putnam N.H."/>
            <person name="Rash S."/>
            <person name="Rose J.K."/>
            <person name="Sakihama Y."/>
            <person name="Salamov A.A."/>
            <person name="Savidor A."/>
            <person name="Scheuring C.F."/>
            <person name="Smith B.M."/>
            <person name="Sobral B.W."/>
            <person name="Terry A."/>
            <person name="Torto-Alalibo T.A."/>
            <person name="Win J."/>
            <person name="Xu Z."/>
            <person name="Zhang H."/>
            <person name="Grigoriev I.V."/>
            <person name="Rokhsar D.S."/>
            <person name="Boore J.L."/>
        </authorList>
    </citation>
    <scope>NUCLEOTIDE SEQUENCE [LARGE SCALE GENOMIC DNA]</scope>
    <source>
        <strain evidence="3">Pr102</strain>
    </source>
</reference>
<dbReference type="EnsemblProtists" id="Phyra72849">
    <property type="protein sequence ID" value="Phyra72849"/>
    <property type="gene ID" value="Phyra72849"/>
</dbReference>
<organism evidence="2 3">
    <name type="scientific">Phytophthora ramorum</name>
    <name type="common">Sudden oak death agent</name>
    <dbReference type="NCBI Taxonomy" id="164328"/>
    <lineage>
        <taxon>Eukaryota</taxon>
        <taxon>Sar</taxon>
        <taxon>Stramenopiles</taxon>
        <taxon>Oomycota</taxon>
        <taxon>Peronosporomycetes</taxon>
        <taxon>Peronosporales</taxon>
        <taxon>Peronosporaceae</taxon>
        <taxon>Phytophthora</taxon>
    </lineage>
</organism>
<dbReference type="VEuPathDB" id="FungiDB:KRP22_9812"/>